<feature type="compositionally biased region" description="Basic and acidic residues" evidence="1">
    <location>
        <begin position="293"/>
        <end position="310"/>
    </location>
</feature>
<name>A0A7I7JIW9_9MYCO</name>
<dbReference type="Proteomes" id="UP000466997">
    <property type="component" value="Chromosome"/>
</dbReference>
<proteinExistence type="predicted"/>
<sequence>MPRCTAADASRYRQCVAAQRQTSAVAADHRSILPNAAGFPWWGAVAVAVVATAVGVAFDAGSGDKELSIVFSALYAMGCIAAVLTVRQSAVFTAVVQPPLILFCTVPAAYWLFRGGGFPGVKAILINCGYPLIERFPLMLFTAAVVLLLGMVRWYLGMLSGATTPASDDGAPPRRPPLVEKLSALLNAALSRDPAHAIEPSAARSPRERRPGDRPRRATPEARRAARKTAAGRPAARSGERRRGANGAVPSRSRHVRPPMDDVPATERPRRRRPAPDESLPRRRPAPDWQDAPLRRRPEPRSRADRDPRARGYRPTEAPESLPRRRQPPPTGRDNGADSTHHPVSRVRYRTGGDDDSGREPRTRSRQPRTGEFDSWEYDI</sequence>
<dbReference type="Pfam" id="PF20177">
    <property type="entry name" value="DUF6542"/>
    <property type="match status" value="1"/>
</dbReference>
<keyword evidence="2" id="KW-0472">Membrane</keyword>
<feature type="compositionally biased region" description="Basic and acidic residues" evidence="1">
    <location>
        <begin position="205"/>
        <end position="224"/>
    </location>
</feature>
<feature type="compositionally biased region" description="Basic and acidic residues" evidence="1">
    <location>
        <begin position="351"/>
        <end position="363"/>
    </location>
</feature>
<organism evidence="4 5">
    <name type="scientific">Mycobacterium novum</name>
    <dbReference type="NCBI Taxonomy" id="2492438"/>
    <lineage>
        <taxon>Bacteria</taxon>
        <taxon>Bacillati</taxon>
        <taxon>Actinomycetota</taxon>
        <taxon>Actinomycetes</taxon>
        <taxon>Mycobacteriales</taxon>
        <taxon>Mycobacteriaceae</taxon>
        <taxon>Mycobacterium</taxon>
    </lineage>
</organism>
<evidence type="ECO:0000256" key="1">
    <source>
        <dbReference type="SAM" id="MobiDB-lite"/>
    </source>
</evidence>
<evidence type="ECO:0000313" key="4">
    <source>
        <dbReference type="EMBL" id="BBX11693.1"/>
    </source>
</evidence>
<evidence type="ECO:0000313" key="5">
    <source>
        <dbReference type="Proteomes" id="UP000466997"/>
    </source>
</evidence>
<keyword evidence="2" id="KW-1133">Transmembrane helix</keyword>
<dbReference type="AlphaFoldDB" id="A0A7I7JIW9"/>
<dbReference type="KEGG" id="mnm:MNVM_07740"/>
<feature type="transmembrane region" description="Helical" evidence="2">
    <location>
        <begin position="39"/>
        <end position="60"/>
    </location>
</feature>
<gene>
    <name evidence="4" type="ORF">MNVM_07740</name>
</gene>
<evidence type="ECO:0000259" key="3">
    <source>
        <dbReference type="Pfam" id="PF20177"/>
    </source>
</evidence>
<feature type="compositionally biased region" description="Low complexity" evidence="1">
    <location>
        <begin position="228"/>
        <end position="237"/>
    </location>
</feature>
<feature type="transmembrane region" description="Helical" evidence="2">
    <location>
        <begin position="90"/>
        <end position="113"/>
    </location>
</feature>
<dbReference type="EMBL" id="AP022562">
    <property type="protein sequence ID" value="BBX11693.1"/>
    <property type="molecule type" value="Genomic_DNA"/>
</dbReference>
<reference evidence="4 5" key="1">
    <citation type="journal article" date="2019" name="Emerg. Microbes Infect.">
        <title>Comprehensive subspecies identification of 175 nontuberculous mycobacteria species based on 7547 genomic profiles.</title>
        <authorList>
            <person name="Matsumoto Y."/>
            <person name="Kinjo T."/>
            <person name="Motooka D."/>
            <person name="Nabeya D."/>
            <person name="Jung N."/>
            <person name="Uechi K."/>
            <person name="Horii T."/>
            <person name="Iida T."/>
            <person name="Fujita J."/>
            <person name="Nakamura S."/>
        </authorList>
    </citation>
    <scope>NUCLEOTIDE SEQUENCE [LARGE SCALE GENOMIC DNA]</scope>
    <source>
        <strain evidence="4 5">JCM 6391</strain>
    </source>
</reference>
<feature type="transmembrane region" description="Helical" evidence="2">
    <location>
        <begin position="136"/>
        <end position="156"/>
    </location>
</feature>
<keyword evidence="5" id="KW-1185">Reference proteome</keyword>
<keyword evidence="2" id="KW-0812">Transmembrane</keyword>
<dbReference type="InterPro" id="IPR046672">
    <property type="entry name" value="DUF6542"/>
</dbReference>
<feature type="transmembrane region" description="Helical" evidence="2">
    <location>
        <begin position="67"/>
        <end position="84"/>
    </location>
</feature>
<feature type="domain" description="DUF6542" evidence="3">
    <location>
        <begin position="38"/>
        <end position="156"/>
    </location>
</feature>
<protein>
    <recommendedName>
        <fullName evidence="3">DUF6542 domain-containing protein</fullName>
    </recommendedName>
</protein>
<accession>A0A7I7JIW9</accession>
<feature type="region of interest" description="Disordered" evidence="1">
    <location>
        <begin position="195"/>
        <end position="380"/>
    </location>
</feature>
<evidence type="ECO:0000256" key="2">
    <source>
        <dbReference type="SAM" id="Phobius"/>
    </source>
</evidence>